<dbReference type="PRINTS" id="PR00597">
    <property type="entry name" value="GELSOLIN"/>
</dbReference>
<dbReference type="InterPro" id="IPR029006">
    <property type="entry name" value="ADF-H/Gelsolin-like_dom_sf"/>
</dbReference>
<dbReference type="STRING" id="1051891.A0A0C3QZ32"/>
<dbReference type="GO" id="GO:0008154">
    <property type="term" value="P:actin polymerization or depolymerization"/>
    <property type="evidence" value="ECO:0007669"/>
    <property type="project" value="TreeGrafter"/>
</dbReference>
<evidence type="ECO:0000313" key="2">
    <source>
        <dbReference type="EMBL" id="KIO34649.1"/>
    </source>
</evidence>
<reference evidence="2 3" key="1">
    <citation type="submission" date="2014-04" db="EMBL/GenBank/DDBJ databases">
        <authorList>
            <consortium name="DOE Joint Genome Institute"/>
            <person name="Kuo A."/>
            <person name="Girlanda M."/>
            <person name="Perotto S."/>
            <person name="Kohler A."/>
            <person name="Nagy L.G."/>
            <person name="Floudas D."/>
            <person name="Copeland A."/>
            <person name="Barry K.W."/>
            <person name="Cichocki N."/>
            <person name="Veneault-Fourrey C."/>
            <person name="LaButti K."/>
            <person name="Lindquist E.A."/>
            <person name="Lipzen A."/>
            <person name="Lundell T."/>
            <person name="Morin E."/>
            <person name="Murat C."/>
            <person name="Sun H."/>
            <person name="Tunlid A."/>
            <person name="Henrissat B."/>
            <person name="Grigoriev I.V."/>
            <person name="Hibbett D.S."/>
            <person name="Martin F."/>
            <person name="Nordberg H.P."/>
            <person name="Cantor M.N."/>
            <person name="Hua S.X."/>
        </authorList>
    </citation>
    <scope>NUCLEOTIDE SEQUENCE [LARGE SCALE GENOMIC DNA]</scope>
    <source>
        <strain evidence="2 3">MUT 4182</strain>
    </source>
</reference>
<protein>
    <recommendedName>
        <fullName evidence="1">Gelsolin-like domain-containing protein</fullName>
    </recommendedName>
</protein>
<dbReference type="SMART" id="SM00262">
    <property type="entry name" value="GEL"/>
    <property type="match status" value="3"/>
</dbReference>
<dbReference type="SUPFAM" id="SSF55753">
    <property type="entry name" value="Actin depolymerizing proteins"/>
    <property type="match status" value="2"/>
</dbReference>
<evidence type="ECO:0000313" key="3">
    <source>
        <dbReference type="Proteomes" id="UP000054248"/>
    </source>
</evidence>
<gene>
    <name evidence="2" type="ORF">M407DRAFT_240492</name>
</gene>
<dbReference type="EMBL" id="KN822942">
    <property type="protein sequence ID" value="KIO34649.1"/>
    <property type="molecule type" value="Genomic_DNA"/>
</dbReference>
<name>A0A0C3QZ32_9AGAM</name>
<dbReference type="Gene3D" id="3.40.20.10">
    <property type="entry name" value="Severin"/>
    <property type="match status" value="3"/>
</dbReference>
<dbReference type="GO" id="GO:0005737">
    <property type="term" value="C:cytoplasm"/>
    <property type="evidence" value="ECO:0007669"/>
    <property type="project" value="TreeGrafter"/>
</dbReference>
<dbReference type="HOGENOM" id="CLU_002568_0_1_1"/>
<dbReference type="InterPro" id="IPR007123">
    <property type="entry name" value="Gelsolin-like_dom"/>
</dbReference>
<dbReference type="CDD" id="cd11290">
    <property type="entry name" value="gelsolin_S1_like"/>
    <property type="match status" value="1"/>
</dbReference>
<evidence type="ECO:0000259" key="1">
    <source>
        <dbReference type="Pfam" id="PF00626"/>
    </source>
</evidence>
<keyword evidence="3" id="KW-1185">Reference proteome</keyword>
<dbReference type="PANTHER" id="PTHR11977:SF130">
    <property type="entry name" value="SEVERIN"/>
    <property type="match status" value="1"/>
</dbReference>
<dbReference type="OrthoDB" id="6375767at2759"/>
<organism evidence="2 3">
    <name type="scientific">Tulasnella calospora MUT 4182</name>
    <dbReference type="NCBI Taxonomy" id="1051891"/>
    <lineage>
        <taxon>Eukaryota</taxon>
        <taxon>Fungi</taxon>
        <taxon>Dikarya</taxon>
        <taxon>Basidiomycota</taxon>
        <taxon>Agaricomycotina</taxon>
        <taxon>Agaricomycetes</taxon>
        <taxon>Cantharellales</taxon>
        <taxon>Tulasnellaceae</taxon>
        <taxon>Tulasnella</taxon>
    </lineage>
</organism>
<accession>A0A0C3QZ32</accession>
<feature type="domain" description="Gelsolin-like" evidence="1">
    <location>
        <begin position="325"/>
        <end position="395"/>
    </location>
</feature>
<reference evidence="3" key="2">
    <citation type="submission" date="2015-01" db="EMBL/GenBank/DDBJ databases">
        <title>Evolutionary Origins and Diversification of the Mycorrhizal Mutualists.</title>
        <authorList>
            <consortium name="DOE Joint Genome Institute"/>
            <consortium name="Mycorrhizal Genomics Consortium"/>
            <person name="Kohler A."/>
            <person name="Kuo A."/>
            <person name="Nagy L.G."/>
            <person name="Floudas D."/>
            <person name="Copeland A."/>
            <person name="Barry K.W."/>
            <person name="Cichocki N."/>
            <person name="Veneault-Fourrey C."/>
            <person name="LaButti K."/>
            <person name="Lindquist E.A."/>
            <person name="Lipzen A."/>
            <person name="Lundell T."/>
            <person name="Morin E."/>
            <person name="Murat C."/>
            <person name="Riley R."/>
            <person name="Ohm R."/>
            <person name="Sun H."/>
            <person name="Tunlid A."/>
            <person name="Henrissat B."/>
            <person name="Grigoriev I.V."/>
            <person name="Hibbett D.S."/>
            <person name="Martin F."/>
        </authorList>
    </citation>
    <scope>NUCLEOTIDE SEQUENCE [LARGE SCALE GENOMIC DNA]</scope>
    <source>
        <strain evidence="3">MUT 4182</strain>
    </source>
</reference>
<dbReference type="InterPro" id="IPR007122">
    <property type="entry name" value="Villin/Gelsolin"/>
</dbReference>
<dbReference type="AlphaFoldDB" id="A0A0C3QZ32"/>
<dbReference type="Proteomes" id="UP000054248">
    <property type="component" value="Unassembled WGS sequence"/>
</dbReference>
<dbReference type="GO" id="GO:0015629">
    <property type="term" value="C:actin cytoskeleton"/>
    <property type="evidence" value="ECO:0007669"/>
    <property type="project" value="TreeGrafter"/>
</dbReference>
<feature type="domain" description="Gelsolin-like" evidence="1">
    <location>
        <begin position="69"/>
        <end position="143"/>
    </location>
</feature>
<dbReference type="PANTHER" id="PTHR11977">
    <property type="entry name" value="VILLIN"/>
    <property type="match status" value="1"/>
</dbReference>
<proteinExistence type="predicted"/>
<dbReference type="GO" id="GO:0051015">
    <property type="term" value="F:actin filament binding"/>
    <property type="evidence" value="ECO:0007669"/>
    <property type="project" value="InterPro"/>
</dbReference>
<sequence length="403" mass="44545">MDGEHLTKPTKYSFEDSNIALLGGELEKKVRAEAGEHDPAWEAAQLGNVGTLVWRVEKFSIKPWPKQRYGEFFSGDSYIVLHTYKKDPNSDTLSYDLHFWLGEDTTLDEAGTAAYKTAELDDVLHGAPVQYREVMGHESARFRSHFKRFLVLKGGVSTGFHHVEEPPIDETPRLYRIHAETAPSAGTSPVKSPILVRQVDLNQPNPIEGGDVYILDKGSEVWQLNTIGSVGREKFRAAEFSKSLTEHPDRKGRCDLQVFDQGSAGAGKFFAALGLEPMSSTTTTQPSEVVAASVNQPPKLYRLSDASGAVLALTPVKPLNGTSPSKQDLSPADLFFLDCTSFQIPVLYVWIGSQSSSGERRLGLQYAQRFLRENSLPVKAPIVREAEGQETDDFIKALQYQAA</sequence>
<dbReference type="Pfam" id="PF00626">
    <property type="entry name" value="Gelsolin"/>
    <property type="match status" value="2"/>
</dbReference>